<dbReference type="STRING" id="796620.VIBC2010_13056"/>
<dbReference type="AlphaFoldDB" id="E3BPS2"/>
<dbReference type="Proteomes" id="UP000002943">
    <property type="component" value="Unassembled WGS sequence"/>
</dbReference>
<dbReference type="Pfam" id="PF11743">
    <property type="entry name" value="DUF3301"/>
    <property type="match status" value="1"/>
</dbReference>
<protein>
    <recommendedName>
        <fullName evidence="3">DUF3301 domain-containing protein</fullName>
    </recommendedName>
</protein>
<evidence type="ECO:0000313" key="1">
    <source>
        <dbReference type="EMBL" id="EFP94990.1"/>
    </source>
</evidence>
<gene>
    <name evidence="1" type="ORF">VIBC2010_13056</name>
</gene>
<sequence>MMTDIFIVLLLAAVCFIFWQQRRQAELAKLVASRKCKELNLQLLSVALKAHRLKSPTKTWYWHSEYNFEFSSMGDDCYQGKIIFRGFTVIDIILPPHRV</sequence>
<accession>E3BPS2</accession>
<keyword evidence="2" id="KW-1185">Reference proteome</keyword>
<reference evidence="1 2" key="1">
    <citation type="journal article" date="2012" name="Int. J. Syst. Evol. Microbiol.">
        <title>Vibrio caribbeanicus sp. nov., isolated from the marine sponge Scleritoderma cyanea.</title>
        <authorList>
            <person name="Hoffmann M."/>
            <person name="Monday S.R."/>
            <person name="Allard M.W."/>
            <person name="Strain E.A."/>
            <person name="Whittaker P."/>
            <person name="Naum M."/>
            <person name="McCarthy P.J."/>
            <person name="Lopez J.V."/>
            <person name="Fischer M."/>
            <person name="Brown E.W."/>
        </authorList>
    </citation>
    <scope>NUCLEOTIDE SEQUENCE [LARGE SCALE GENOMIC DNA]</scope>
    <source>
        <strain evidence="1 2">ATCC BAA-2122</strain>
    </source>
</reference>
<dbReference type="eggNOG" id="ENOG5032ZC9">
    <property type="taxonomic scope" value="Bacteria"/>
</dbReference>
<evidence type="ECO:0000313" key="2">
    <source>
        <dbReference type="Proteomes" id="UP000002943"/>
    </source>
</evidence>
<dbReference type="InterPro" id="IPR021732">
    <property type="entry name" value="DUF3301"/>
</dbReference>
<dbReference type="EMBL" id="AEIU01000110">
    <property type="protein sequence ID" value="EFP94990.1"/>
    <property type="molecule type" value="Genomic_DNA"/>
</dbReference>
<dbReference type="RefSeq" id="WP_009603184.1">
    <property type="nucleotide sequence ID" value="NZ_AEIU01000110.1"/>
</dbReference>
<proteinExistence type="predicted"/>
<evidence type="ECO:0008006" key="3">
    <source>
        <dbReference type="Google" id="ProtNLM"/>
    </source>
</evidence>
<organism evidence="1 2">
    <name type="scientific">Vibrio caribbeanicus ATCC BAA-2122</name>
    <dbReference type="NCBI Taxonomy" id="796620"/>
    <lineage>
        <taxon>Bacteria</taxon>
        <taxon>Pseudomonadati</taxon>
        <taxon>Pseudomonadota</taxon>
        <taxon>Gammaproteobacteria</taxon>
        <taxon>Vibrionales</taxon>
        <taxon>Vibrionaceae</taxon>
        <taxon>Vibrio</taxon>
    </lineage>
</organism>
<comment type="caution">
    <text evidence="1">The sequence shown here is derived from an EMBL/GenBank/DDBJ whole genome shotgun (WGS) entry which is preliminary data.</text>
</comment>
<name>E3BPS2_9VIBR</name>
<dbReference type="OrthoDB" id="5959530at2"/>